<dbReference type="OMA" id="QESVKNH"/>
<dbReference type="EMBL" id="KQ435078">
    <property type="protein sequence ID" value="KZC14492.1"/>
    <property type="molecule type" value="Genomic_DNA"/>
</dbReference>
<organism evidence="11 12">
    <name type="scientific">Dufourea novaeangliae</name>
    <name type="common">Sweat bee</name>
    <dbReference type="NCBI Taxonomy" id="178035"/>
    <lineage>
        <taxon>Eukaryota</taxon>
        <taxon>Metazoa</taxon>
        <taxon>Ecdysozoa</taxon>
        <taxon>Arthropoda</taxon>
        <taxon>Hexapoda</taxon>
        <taxon>Insecta</taxon>
        <taxon>Pterygota</taxon>
        <taxon>Neoptera</taxon>
        <taxon>Endopterygota</taxon>
        <taxon>Hymenoptera</taxon>
        <taxon>Apocrita</taxon>
        <taxon>Aculeata</taxon>
        <taxon>Apoidea</taxon>
        <taxon>Anthophila</taxon>
        <taxon>Halictidae</taxon>
        <taxon>Rophitinae</taxon>
        <taxon>Dufourea</taxon>
    </lineage>
</organism>
<keyword evidence="2" id="KW-0805">Transcription regulation</keyword>
<evidence type="ECO:0000256" key="3">
    <source>
        <dbReference type="ARBA" id="ARBA00023125"/>
    </source>
</evidence>
<dbReference type="Pfam" id="PF00250">
    <property type="entry name" value="Forkhead"/>
    <property type="match status" value="1"/>
</dbReference>
<dbReference type="InterPro" id="IPR047119">
    <property type="entry name" value="FOXN2/3-like"/>
</dbReference>
<dbReference type="SUPFAM" id="SSF46785">
    <property type="entry name" value="Winged helix' DNA-binding domain"/>
    <property type="match status" value="1"/>
</dbReference>
<dbReference type="InterPro" id="IPR018122">
    <property type="entry name" value="TF_fork_head_CS_1"/>
</dbReference>
<dbReference type="Gene3D" id="1.10.10.10">
    <property type="entry name" value="Winged helix-like DNA-binding domain superfamily/Winged helix DNA-binding domain"/>
    <property type="match status" value="1"/>
</dbReference>
<proteinExistence type="predicted"/>
<evidence type="ECO:0000256" key="4">
    <source>
        <dbReference type="ARBA" id="ARBA00023163"/>
    </source>
</evidence>
<dbReference type="PRINTS" id="PR00053">
    <property type="entry name" value="FORKHEAD"/>
</dbReference>
<dbReference type="GO" id="GO:0003700">
    <property type="term" value="F:DNA-binding transcription factor activity"/>
    <property type="evidence" value="ECO:0007669"/>
    <property type="project" value="InterPro"/>
</dbReference>
<dbReference type="SMART" id="SM00339">
    <property type="entry name" value="FH"/>
    <property type="match status" value="1"/>
</dbReference>
<keyword evidence="4" id="KW-0804">Transcription</keyword>
<dbReference type="InterPro" id="IPR001766">
    <property type="entry name" value="Fork_head_dom"/>
</dbReference>
<feature type="DNA-binding region" description="Fork-head" evidence="8">
    <location>
        <begin position="208"/>
        <end position="293"/>
    </location>
</feature>
<dbReference type="GO" id="GO:0000987">
    <property type="term" value="F:cis-regulatory region sequence-specific DNA binding"/>
    <property type="evidence" value="ECO:0007669"/>
    <property type="project" value="TreeGrafter"/>
</dbReference>
<dbReference type="Proteomes" id="UP000076502">
    <property type="component" value="Unassembled WGS sequence"/>
</dbReference>
<dbReference type="PANTHER" id="PTHR13962:SF22">
    <property type="entry name" value="FORKHEAD BOX PROTEIN N3-LIKE PROTEIN"/>
    <property type="match status" value="1"/>
</dbReference>
<feature type="region of interest" description="Disordered" evidence="9">
    <location>
        <begin position="167"/>
        <end position="203"/>
    </location>
</feature>
<keyword evidence="3 8" id="KW-0238">DNA-binding</keyword>
<feature type="domain" description="Fork-head" evidence="10">
    <location>
        <begin position="208"/>
        <end position="293"/>
    </location>
</feature>
<comment type="function">
    <text evidence="6">Acts as a transcriptional repressor. May be involved in DNA damage-inducible cell cycle arrests (checkpoints).</text>
</comment>
<feature type="compositionally biased region" description="Polar residues" evidence="9">
    <location>
        <begin position="445"/>
        <end position="458"/>
    </location>
</feature>
<comment type="subcellular location">
    <subcellularLocation>
        <location evidence="1 8">Nucleus</location>
    </subcellularLocation>
</comment>
<dbReference type="InterPro" id="IPR047404">
    <property type="entry name" value="FH_FOXN3"/>
</dbReference>
<evidence type="ECO:0000313" key="11">
    <source>
        <dbReference type="EMBL" id="KZC14492.1"/>
    </source>
</evidence>
<dbReference type="GO" id="GO:0005634">
    <property type="term" value="C:nucleus"/>
    <property type="evidence" value="ECO:0007669"/>
    <property type="project" value="UniProtKB-SubCell"/>
</dbReference>
<name>A0A154PRG9_DUFNO</name>
<dbReference type="CDD" id="cd20059">
    <property type="entry name" value="FH_FOXN3"/>
    <property type="match status" value="1"/>
</dbReference>
<dbReference type="OrthoDB" id="5954824at2759"/>
<dbReference type="InterPro" id="IPR030456">
    <property type="entry name" value="TF_fork_head_CS_2"/>
</dbReference>
<accession>A0A154PRG9</accession>
<reference evidence="11 12" key="1">
    <citation type="submission" date="2015-07" db="EMBL/GenBank/DDBJ databases">
        <title>The genome of Dufourea novaeangliae.</title>
        <authorList>
            <person name="Pan H."/>
            <person name="Kapheim K."/>
        </authorList>
    </citation>
    <scope>NUCLEOTIDE SEQUENCE [LARGE SCALE GENOMIC DNA]</scope>
    <source>
        <strain evidence="11">0120121106</strain>
        <tissue evidence="11">Whole body</tissue>
    </source>
</reference>
<feature type="region of interest" description="Disordered" evidence="9">
    <location>
        <begin position="133"/>
        <end position="152"/>
    </location>
</feature>
<evidence type="ECO:0000256" key="2">
    <source>
        <dbReference type="ARBA" id="ARBA00023015"/>
    </source>
</evidence>
<dbReference type="PROSITE" id="PS00657">
    <property type="entry name" value="FORK_HEAD_1"/>
    <property type="match status" value="1"/>
</dbReference>
<protein>
    <recommendedName>
        <fullName evidence="7">Forkhead box protein N3</fullName>
    </recommendedName>
</protein>
<evidence type="ECO:0000256" key="9">
    <source>
        <dbReference type="SAM" id="MobiDB-lite"/>
    </source>
</evidence>
<evidence type="ECO:0000256" key="1">
    <source>
        <dbReference type="ARBA" id="ARBA00004123"/>
    </source>
</evidence>
<dbReference type="PANTHER" id="PTHR13962">
    <property type="entry name" value="FORKHEAD BOX PROTEIN N3-LIKE PROTEIN-RELATED"/>
    <property type="match status" value="1"/>
</dbReference>
<evidence type="ECO:0000256" key="6">
    <source>
        <dbReference type="ARBA" id="ARBA00034657"/>
    </source>
</evidence>
<dbReference type="PROSITE" id="PS50039">
    <property type="entry name" value="FORK_HEAD_3"/>
    <property type="match status" value="1"/>
</dbReference>
<keyword evidence="12" id="KW-1185">Reference proteome</keyword>
<feature type="region of interest" description="Disordered" evidence="9">
    <location>
        <begin position="301"/>
        <end position="320"/>
    </location>
</feature>
<dbReference type="STRING" id="178035.A0A154PRG9"/>
<keyword evidence="5 8" id="KW-0539">Nucleus</keyword>
<sequence>MPPDRPDASGVETGIGLNSTQVFNFGETVYTMKEEENASAFVEANSTDELHEDVSMSEKSIERNSQLDDDLTSLTWLHQQNLLKGLDISNPSKDIKNENLLNNNVSNEVADFSENTNSISSLDDGYCPDNTGKINNSTSYSHSQSFQHTNKNGQRSMQIFQESVKNHYNSSQNNQTKISLSNNNLPVSNRNKHPTHIPYDPHLHRNSKPPYSFSCLIFMAIEDSPVKALPVKEVYAWILDHFPYFRNAPTGWKNSVRHNLSLNKCFRKVEKAPNLGKGSLWMVDAQYRPNLIQALSRAPFPPPTAQTLSSPEKPVRKNTSTRLPDPILFPYLSKRLASSNITDNTDTEVDSDVDAAAAAMLSFKHGPIILNHNKDRKRKLPESEKLIPVITRSSSEDHTYSCITSVKLESKFPKEEPNPDFDEQRKIAEGADALLNLAGVTTGLSRTSQVQGIATKSEGTAKPKKRSTPNDYSNPPEKRRKHWPKWSDGKRYLKQII</sequence>
<dbReference type="AlphaFoldDB" id="A0A154PRG9"/>
<dbReference type="PROSITE" id="PS00658">
    <property type="entry name" value="FORK_HEAD_2"/>
    <property type="match status" value="1"/>
</dbReference>
<evidence type="ECO:0000259" key="10">
    <source>
        <dbReference type="PROSITE" id="PS50039"/>
    </source>
</evidence>
<evidence type="ECO:0000313" key="12">
    <source>
        <dbReference type="Proteomes" id="UP000076502"/>
    </source>
</evidence>
<evidence type="ECO:0000256" key="8">
    <source>
        <dbReference type="PROSITE-ProRule" id="PRU00089"/>
    </source>
</evidence>
<dbReference type="InterPro" id="IPR036390">
    <property type="entry name" value="WH_DNA-bd_sf"/>
</dbReference>
<evidence type="ECO:0000256" key="5">
    <source>
        <dbReference type="ARBA" id="ARBA00023242"/>
    </source>
</evidence>
<feature type="compositionally biased region" description="Polar residues" evidence="9">
    <location>
        <begin position="167"/>
        <end position="189"/>
    </location>
</feature>
<gene>
    <name evidence="11" type="ORF">WN55_06953</name>
</gene>
<evidence type="ECO:0000256" key="7">
    <source>
        <dbReference type="ARBA" id="ARBA00034870"/>
    </source>
</evidence>
<dbReference type="InterPro" id="IPR036388">
    <property type="entry name" value="WH-like_DNA-bd_sf"/>
</dbReference>
<feature type="region of interest" description="Disordered" evidence="9">
    <location>
        <begin position="445"/>
        <end position="485"/>
    </location>
</feature>